<dbReference type="AlphaFoldDB" id="A0A183TNT4"/>
<reference evidence="1" key="1">
    <citation type="submission" date="2016-06" db="UniProtKB">
        <authorList>
            <consortium name="WormBaseParasite"/>
        </authorList>
    </citation>
    <scope>IDENTIFICATION</scope>
</reference>
<evidence type="ECO:0000313" key="1">
    <source>
        <dbReference type="WBParaSite" id="SSLN_0001881501-mRNA-1"/>
    </source>
</evidence>
<accession>A0A183TNT4</accession>
<dbReference type="WBParaSite" id="SSLN_0001881501-mRNA-1">
    <property type="protein sequence ID" value="SSLN_0001881501-mRNA-1"/>
    <property type="gene ID" value="SSLN_0001881501"/>
</dbReference>
<name>A0A183TNT4_SCHSO</name>
<organism evidence="1">
    <name type="scientific">Schistocephalus solidus</name>
    <name type="common">Tapeworm</name>
    <dbReference type="NCBI Taxonomy" id="70667"/>
    <lineage>
        <taxon>Eukaryota</taxon>
        <taxon>Metazoa</taxon>
        <taxon>Spiralia</taxon>
        <taxon>Lophotrochozoa</taxon>
        <taxon>Platyhelminthes</taxon>
        <taxon>Cestoda</taxon>
        <taxon>Eucestoda</taxon>
        <taxon>Diphyllobothriidea</taxon>
        <taxon>Diphyllobothriidae</taxon>
        <taxon>Schistocephalus</taxon>
    </lineage>
</organism>
<proteinExistence type="predicted"/>
<sequence length="215" mass="24540">LTTKSTDAYVGGLRDLALRAFPDESRARRETEVVKRFTLGVRNMELYSKFVHFGKSYNRHLNGFRKPTSREMTEKSATTRALWGNWARLWLDNGSLFLVGGADNPWQLVMTRTKVHDTINDIHSQLGHAGQHKMRAAKETDKPDDRKILSTFVERESPHSWDDHLSQCLLACRTTVRGSTGFSPALLQLGRELRLLTDIHLLFIPTEAINMGEYT</sequence>
<protein>
    <submittedName>
        <fullName evidence="1">SIR2_2 domain-containing protein</fullName>
    </submittedName>
</protein>